<accession>A0A166WXV3</accession>
<evidence type="ECO:0000256" key="1">
    <source>
        <dbReference type="ARBA" id="ARBA00004409"/>
    </source>
</evidence>
<evidence type="ECO:0000256" key="2">
    <source>
        <dbReference type="ARBA" id="ARBA00006415"/>
    </source>
</evidence>
<feature type="compositionally biased region" description="Polar residues" evidence="11">
    <location>
        <begin position="501"/>
        <end position="511"/>
    </location>
</feature>
<keyword evidence="4" id="KW-0813">Transport</keyword>
<dbReference type="GO" id="GO:0000139">
    <property type="term" value="C:Golgi membrane"/>
    <property type="evidence" value="ECO:0007669"/>
    <property type="project" value="UniProtKB-SubCell"/>
</dbReference>
<evidence type="ECO:0000256" key="10">
    <source>
        <dbReference type="SAM" id="Coils"/>
    </source>
</evidence>
<dbReference type="EMBL" id="KV417480">
    <property type="protein sequence ID" value="KZP34225.1"/>
    <property type="molecule type" value="Genomic_DNA"/>
</dbReference>
<feature type="domain" description="Cux N-terminal" evidence="13">
    <location>
        <begin position="6"/>
        <end position="116"/>
    </location>
</feature>
<dbReference type="InterPro" id="IPR057476">
    <property type="entry name" value="Cux_N"/>
</dbReference>
<organism evidence="14 15">
    <name type="scientific">Athelia psychrophila</name>
    <dbReference type="NCBI Taxonomy" id="1759441"/>
    <lineage>
        <taxon>Eukaryota</taxon>
        <taxon>Fungi</taxon>
        <taxon>Dikarya</taxon>
        <taxon>Basidiomycota</taxon>
        <taxon>Agaricomycotina</taxon>
        <taxon>Agaricomycetes</taxon>
        <taxon>Agaricomycetidae</taxon>
        <taxon>Atheliales</taxon>
        <taxon>Atheliaceae</taxon>
        <taxon>Athelia</taxon>
    </lineage>
</organism>
<keyword evidence="7" id="KW-0333">Golgi apparatus</keyword>
<keyword evidence="9" id="KW-0472">Membrane</keyword>
<sequence>MASPEYNFSGALTTWKDINLAELQKTLDAQGIEVVQNQKESVLGRKSLADRTKEFKKIPDEGKLTAIKGLVKAYQSEIDSLTKRSKVSESAFLNIYKVLAEAPDPYPLLETAVDQTVKVAEARELEGELQRLRAENVDYRKRIADVSTLESAKRKADVKIEQLEHKMEEMIQEKVVQKEAELNATYDERLRNYEEREQDLQRQVSLTKNQLRDLRMSNESSQAKLLDHSQRQDHEVVAKLAEVDMIVADLERANSRVATVERRNELLRAEVEAVRSGSESAERVKDLESQITELELESERLSQTLTGQKAATSEVELAAGKKADELAKELKRRASEVDQLKTRLKQYGDYDEIKRELEIMKYVEFAGLDEDEDDDSINGYQTGVHLPNPNADKANAQQGNSLEALLATKSKRIQEELTKFRILHTELETSLQSVHGQLEHTSTELDKQRVLNEKLENDLLEMNTHKPNGVAVGTSSDSISRSDSTSDMLAGLDLGKKSDPPSRSTPIPFTSSADTSILPIVTSQRDRFRQRNAELEEELRRQFQIISELRTEMKSLQSDNLKLYEKVRYMQSYREEASVSQLNPLPRPGAGAGVGDDMGKYRARYEEQMNPFEAFRGREATRAYDALNPVERGVLVLTRSILGSRRARTAFIFYAAALHVLVMFTTYECSWSTGAQLQKQPSPYS</sequence>
<comment type="subcellular location">
    <subcellularLocation>
        <location evidence="1">Golgi apparatus membrane</location>
        <topology evidence="1">Single-pass type IV membrane protein</topology>
    </subcellularLocation>
</comment>
<evidence type="ECO:0000256" key="9">
    <source>
        <dbReference type="ARBA" id="ARBA00023136"/>
    </source>
</evidence>
<evidence type="ECO:0000256" key="4">
    <source>
        <dbReference type="ARBA" id="ARBA00022448"/>
    </source>
</evidence>
<feature type="domain" description="CASP C-terminal" evidence="12">
    <location>
        <begin position="433"/>
        <end position="670"/>
    </location>
</feature>
<dbReference type="InterPro" id="IPR012955">
    <property type="entry name" value="CASP_C"/>
</dbReference>
<gene>
    <name evidence="14" type="ORF">FIBSPDRAFT_923774</name>
</gene>
<dbReference type="AlphaFoldDB" id="A0A166WXV3"/>
<feature type="coiled-coil region" evidence="10">
    <location>
        <begin position="115"/>
        <end position="210"/>
    </location>
</feature>
<evidence type="ECO:0000256" key="7">
    <source>
        <dbReference type="ARBA" id="ARBA00023034"/>
    </source>
</evidence>
<evidence type="ECO:0000256" key="8">
    <source>
        <dbReference type="ARBA" id="ARBA00023054"/>
    </source>
</evidence>
<reference evidence="14 15" key="1">
    <citation type="journal article" date="2016" name="Mol. Biol. Evol.">
        <title>Comparative Genomics of Early-Diverging Mushroom-Forming Fungi Provides Insights into the Origins of Lignocellulose Decay Capabilities.</title>
        <authorList>
            <person name="Nagy L.G."/>
            <person name="Riley R."/>
            <person name="Tritt A."/>
            <person name="Adam C."/>
            <person name="Daum C."/>
            <person name="Floudas D."/>
            <person name="Sun H."/>
            <person name="Yadav J.S."/>
            <person name="Pangilinan J."/>
            <person name="Larsson K.H."/>
            <person name="Matsuura K."/>
            <person name="Barry K."/>
            <person name="Labutti K."/>
            <person name="Kuo R."/>
            <person name="Ohm R.A."/>
            <person name="Bhattacharya S.S."/>
            <person name="Shirouzu T."/>
            <person name="Yoshinaga Y."/>
            <person name="Martin F.M."/>
            <person name="Grigoriev I.V."/>
            <person name="Hibbett D.S."/>
        </authorList>
    </citation>
    <scope>NUCLEOTIDE SEQUENCE [LARGE SCALE GENOMIC DNA]</scope>
    <source>
        <strain evidence="14 15">CBS 109695</strain>
    </source>
</reference>
<evidence type="ECO:0000313" key="15">
    <source>
        <dbReference type="Proteomes" id="UP000076532"/>
    </source>
</evidence>
<evidence type="ECO:0000259" key="13">
    <source>
        <dbReference type="Pfam" id="PF25398"/>
    </source>
</evidence>
<proteinExistence type="inferred from homology"/>
<dbReference type="Pfam" id="PF08172">
    <property type="entry name" value="CASP_C"/>
    <property type="match status" value="1"/>
</dbReference>
<evidence type="ECO:0000313" key="14">
    <source>
        <dbReference type="EMBL" id="KZP34225.1"/>
    </source>
</evidence>
<feature type="region of interest" description="Disordered" evidence="11">
    <location>
        <begin position="465"/>
        <end position="511"/>
    </location>
</feature>
<feature type="coiled-coil region" evidence="10">
    <location>
        <begin position="250"/>
        <end position="343"/>
    </location>
</feature>
<evidence type="ECO:0000256" key="6">
    <source>
        <dbReference type="ARBA" id="ARBA00022989"/>
    </source>
</evidence>
<feature type="compositionally biased region" description="Low complexity" evidence="11">
    <location>
        <begin position="475"/>
        <end position="487"/>
    </location>
</feature>
<protein>
    <recommendedName>
        <fullName evidence="3">Protein CASP</fullName>
    </recommendedName>
</protein>
<dbReference type="PANTHER" id="PTHR14043:SF2">
    <property type="entry name" value="HOMEOBOX PROTEIN CUT"/>
    <property type="match status" value="1"/>
</dbReference>
<dbReference type="PANTHER" id="PTHR14043">
    <property type="entry name" value="CCAAT DISPLACEMENT PROTEIN-RELATED"/>
    <property type="match status" value="1"/>
</dbReference>
<dbReference type="Proteomes" id="UP000076532">
    <property type="component" value="Unassembled WGS sequence"/>
</dbReference>
<evidence type="ECO:0000256" key="5">
    <source>
        <dbReference type="ARBA" id="ARBA00022692"/>
    </source>
</evidence>
<evidence type="ECO:0000256" key="3">
    <source>
        <dbReference type="ARBA" id="ARBA00018691"/>
    </source>
</evidence>
<dbReference type="GO" id="GO:0006891">
    <property type="term" value="P:intra-Golgi vesicle-mediated transport"/>
    <property type="evidence" value="ECO:0007669"/>
    <property type="project" value="InterPro"/>
</dbReference>
<feature type="coiled-coil region" evidence="10">
    <location>
        <begin position="518"/>
        <end position="566"/>
    </location>
</feature>
<keyword evidence="6" id="KW-1133">Transmembrane helix</keyword>
<keyword evidence="15" id="KW-1185">Reference proteome</keyword>
<evidence type="ECO:0000256" key="11">
    <source>
        <dbReference type="SAM" id="MobiDB-lite"/>
    </source>
</evidence>
<dbReference type="OrthoDB" id="10257567at2759"/>
<dbReference type="STRING" id="436010.A0A166WXV3"/>
<name>A0A166WXV3_9AGAM</name>
<dbReference type="Pfam" id="PF25398">
    <property type="entry name" value="CUX1_N"/>
    <property type="match status" value="1"/>
</dbReference>
<keyword evidence="8 10" id="KW-0175">Coiled coil</keyword>
<comment type="similarity">
    <text evidence="2">Belongs to the CASP family.</text>
</comment>
<keyword evidence="5" id="KW-0812">Transmembrane</keyword>
<evidence type="ECO:0000259" key="12">
    <source>
        <dbReference type="Pfam" id="PF08172"/>
    </source>
</evidence>